<gene>
    <name evidence="2" type="ORF">MFLAVUS_002510</name>
</gene>
<accession>A0ABP9YQH4</accession>
<protein>
    <submittedName>
        <fullName evidence="2">Uncharacterized protein</fullName>
    </submittedName>
</protein>
<evidence type="ECO:0000256" key="1">
    <source>
        <dbReference type="SAM" id="MobiDB-lite"/>
    </source>
</evidence>
<evidence type="ECO:0000313" key="2">
    <source>
        <dbReference type="EMBL" id="GAA5809106.1"/>
    </source>
</evidence>
<organism evidence="2 3">
    <name type="scientific">Mucor flavus</name>
    <dbReference type="NCBI Taxonomy" id="439312"/>
    <lineage>
        <taxon>Eukaryota</taxon>
        <taxon>Fungi</taxon>
        <taxon>Fungi incertae sedis</taxon>
        <taxon>Mucoromycota</taxon>
        <taxon>Mucoromycotina</taxon>
        <taxon>Mucoromycetes</taxon>
        <taxon>Mucorales</taxon>
        <taxon>Mucorineae</taxon>
        <taxon>Mucoraceae</taxon>
        <taxon>Mucor</taxon>
    </lineage>
</organism>
<sequence>MRTYTPKYTHLNNKRQLDDRNEVTESRSNKKERPKEKSINNISVIRIGKGLSPKPDLDIDIYNRRINIRKTSVHNNLTEFNNNVKGIPAVDGKEEIVFSFLEDIFRRCHSDYSSKQNLEDGEATYKDSLIYPFLKSVAKKPLKQLGEAALKAMITQIDDTSDESNLCKADRLIKLYEMKELEMLLLKTSSYFGSTDKSKSCFDHHKDFLGLCRC</sequence>
<evidence type="ECO:0000313" key="3">
    <source>
        <dbReference type="Proteomes" id="UP001473302"/>
    </source>
</evidence>
<dbReference type="EMBL" id="BAABUK010000004">
    <property type="protein sequence ID" value="GAA5809106.1"/>
    <property type="molecule type" value="Genomic_DNA"/>
</dbReference>
<proteinExistence type="predicted"/>
<reference evidence="2 3" key="1">
    <citation type="submission" date="2024-04" db="EMBL/GenBank/DDBJ databases">
        <title>genome sequences of Mucor flavus KT1a and Helicostylum pulchrum KT1b strains isolated from the surface of a dry-aged beef.</title>
        <authorList>
            <person name="Toyotome T."/>
            <person name="Hosono M."/>
            <person name="Torimaru M."/>
            <person name="Fukuda K."/>
            <person name="Mikami N."/>
        </authorList>
    </citation>
    <scope>NUCLEOTIDE SEQUENCE [LARGE SCALE GENOMIC DNA]</scope>
    <source>
        <strain evidence="2 3">KT1a</strain>
    </source>
</reference>
<feature type="region of interest" description="Disordered" evidence="1">
    <location>
        <begin position="1"/>
        <end position="37"/>
    </location>
</feature>
<keyword evidence="3" id="KW-1185">Reference proteome</keyword>
<name>A0ABP9YQH4_9FUNG</name>
<dbReference type="Proteomes" id="UP001473302">
    <property type="component" value="Unassembled WGS sequence"/>
</dbReference>
<feature type="compositionally biased region" description="Basic and acidic residues" evidence="1">
    <location>
        <begin position="15"/>
        <end position="37"/>
    </location>
</feature>
<comment type="caution">
    <text evidence="2">The sequence shown here is derived from an EMBL/GenBank/DDBJ whole genome shotgun (WGS) entry which is preliminary data.</text>
</comment>